<keyword evidence="3" id="KW-1185">Reference proteome</keyword>
<dbReference type="AlphaFoldDB" id="E0SQI0"/>
<dbReference type="Proteomes" id="UP000001304">
    <property type="component" value="Chromosome"/>
</dbReference>
<keyword evidence="1" id="KW-0812">Transmembrane</keyword>
<dbReference type="BioCyc" id="IAGG583356:GHAH-1423-MONOMER"/>
<proteinExistence type="predicted"/>
<keyword evidence="1" id="KW-1133">Transmembrane helix</keyword>
<keyword evidence="1" id="KW-0472">Membrane</keyword>
<feature type="transmembrane region" description="Helical" evidence="1">
    <location>
        <begin position="111"/>
        <end position="131"/>
    </location>
</feature>
<feature type="transmembrane region" description="Helical" evidence="1">
    <location>
        <begin position="80"/>
        <end position="99"/>
    </location>
</feature>
<evidence type="ECO:0000313" key="3">
    <source>
        <dbReference type="Proteomes" id="UP000001304"/>
    </source>
</evidence>
<dbReference type="EMBL" id="CP002098">
    <property type="protein sequence ID" value="ADM28236.1"/>
    <property type="molecule type" value="Genomic_DNA"/>
</dbReference>
<protein>
    <recommendedName>
        <fullName evidence="4">Cobalt transport protein</fullName>
    </recommendedName>
</protein>
<accession>E0SQI0</accession>
<gene>
    <name evidence="2" type="ordered locus">Igag_1434</name>
</gene>
<reference evidence="2 3" key="1">
    <citation type="journal article" date="2010" name="Stand. Genomic Sci.">
        <title>Complete genome sequence of Ignisphaera aggregans type strain (AQ1.S1).</title>
        <authorList>
            <person name="Goker M."/>
            <person name="Held B."/>
            <person name="Lapidus A."/>
            <person name="Nolan M."/>
            <person name="Spring S."/>
            <person name="Yasawong M."/>
            <person name="Lucas S."/>
            <person name="Glavina Del Rio T."/>
            <person name="Tice H."/>
            <person name="Cheng J.F."/>
            <person name="Goodwin L."/>
            <person name="Tapia R."/>
            <person name="Pitluck S."/>
            <person name="Liolios K."/>
            <person name="Ivanova N."/>
            <person name="Mavromatis K."/>
            <person name="Mikhailova N."/>
            <person name="Pati A."/>
            <person name="Chen A."/>
            <person name="Palaniappan K."/>
            <person name="Brambilla E."/>
            <person name="Land M."/>
            <person name="Hauser L."/>
            <person name="Chang Y.J."/>
            <person name="Jeffries C.D."/>
            <person name="Brettin T."/>
            <person name="Detter J.C."/>
            <person name="Han C."/>
            <person name="Rohde M."/>
            <person name="Sikorski J."/>
            <person name="Woyke T."/>
            <person name="Bristow J."/>
            <person name="Eisen J.A."/>
            <person name="Markowitz V."/>
            <person name="Hugenholtz P."/>
            <person name="Kyrpides N.C."/>
            <person name="Klenk H.P."/>
        </authorList>
    </citation>
    <scope>NUCLEOTIDE SEQUENCE [LARGE SCALE GENOMIC DNA]</scope>
    <source>
        <strain evidence="3">DSM 17230 / JCM 13409 / AQ1.S1</strain>
    </source>
</reference>
<evidence type="ECO:0000313" key="2">
    <source>
        <dbReference type="EMBL" id="ADM28236.1"/>
    </source>
</evidence>
<dbReference type="KEGG" id="iag:Igag_1434"/>
<name>E0SQI0_IGNAA</name>
<feature type="transmembrane region" description="Helical" evidence="1">
    <location>
        <begin position="29"/>
        <end position="48"/>
    </location>
</feature>
<feature type="transmembrane region" description="Helical" evidence="1">
    <location>
        <begin position="55"/>
        <end position="74"/>
    </location>
</feature>
<evidence type="ECO:0000256" key="1">
    <source>
        <dbReference type="SAM" id="Phobius"/>
    </source>
</evidence>
<dbReference type="HOGENOM" id="CLU_1113855_0_0_2"/>
<sequence>MDYSIIVREVADTLENITWGLNKSYSNKINSLTIFIASIMLTITGAYSSSYILKLIIIIFSLSILISLSNIGILKNALKTYLYVNTFAFFLGLPTLFIYRSSDVLISILETMLTVTAASSPMIVLFILIGLRNIVKALGYFSKHLETIVSIFIALIPKLSRIVSDIIIARMSRNIGGNNIRSTWSILSISIADAIVHTNALSQNLTLAIMSRDIGSNENSKTCIGFKPLDIILLLATSYVMVLGLVVLK</sequence>
<dbReference type="STRING" id="583356.Igag_1434"/>
<organism evidence="2 3">
    <name type="scientific">Ignisphaera aggregans (strain DSM 17230 / JCM 13409 / AQ1.S1)</name>
    <dbReference type="NCBI Taxonomy" id="583356"/>
    <lineage>
        <taxon>Archaea</taxon>
        <taxon>Thermoproteota</taxon>
        <taxon>Thermoprotei</taxon>
        <taxon>Desulfurococcales</taxon>
        <taxon>Desulfurococcaceae</taxon>
        <taxon>Ignisphaera</taxon>
    </lineage>
</organism>
<feature type="transmembrane region" description="Helical" evidence="1">
    <location>
        <begin position="229"/>
        <end position="248"/>
    </location>
</feature>
<evidence type="ECO:0008006" key="4">
    <source>
        <dbReference type="Google" id="ProtNLM"/>
    </source>
</evidence>